<dbReference type="NCBIfam" id="TIGR00750">
    <property type="entry name" value="lao"/>
    <property type="match status" value="1"/>
</dbReference>
<dbReference type="PANTHER" id="PTHR23408:SF3">
    <property type="entry name" value="METHYLMALONIC ACIDURIA TYPE A PROTEIN, MITOCHONDRIAL"/>
    <property type="match status" value="1"/>
</dbReference>
<dbReference type="AlphaFoldDB" id="A0A974NLV1"/>
<dbReference type="SUPFAM" id="SSF52540">
    <property type="entry name" value="P-loop containing nucleoside triphosphate hydrolases"/>
    <property type="match status" value="1"/>
</dbReference>
<dbReference type="GO" id="GO:0005525">
    <property type="term" value="F:GTP binding"/>
    <property type="evidence" value="ECO:0007669"/>
    <property type="project" value="InterPro"/>
</dbReference>
<dbReference type="EC" id="3.6.5.-" evidence="3"/>
<name>A0A974NLV1_PERPY</name>
<keyword evidence="3" id="KW-0378">Hydrolase</keyword>
<dbReference type="InterPro" id="IPR027417">
    <property type="entry name" value="P-loop_NTPase"/>
</dbReference>
<evidence type="ECO:0000313" key="4">
    <source>
        <dbReference type="Proteomes" id="UP000595254"/>
    </source>
</evidence>
<dbReference type="CDD" id="cd03114">
    <property type="entry name" value="MMAA-like"/>
    <property type="match status" value="1"/>
</dbReference>
<dbReference type="PANTHER" id="PTHR23408">
    <property type="entry name" value="METHYLMALONYL-COA MUTASE"/>
    <property type="match status" value="1"/>
</dbReference>
<dbReference type="GO" id="GO:0003924">
    <property type="term" value="F:GTPase activity"/>
    <property type="evidence" value="ECO:0007669"/>
    <property type="project" value="InterPro"/>
</dbReference>
<organism evidence="3 4">
    <name type="scientific">Peribacillus psychrosaccharolyticus</name>
    <name type="common">Bacillus psychrosaccharolyticus</name>
    <dbReference type="NCBI Taxonomy" id="1407"/>
    <lineage>
        <taxon>Bacteria</taxon>
        <taxon>Bacillati</taxon>
        <taxon>Bacillota</taxon>
        <taxon>Bacilli</taxon>
        <taxon>Bacillales</taxon>
        <taxon>Bacillaceae</taxon>
        <taxon>Peribacillus</taxon>
    </lineage>
</organism>
<dbReference type="KEGG" id="ppsr:I6J18_21020"/>
<reference evidence="3 4" key="1">
    <citation type="submission" date="2021-01" db="EMBL/GenBank/DDBJ databases">
        <title>FDA dAtabase for Regulatory Grade micrObial Sequences (FDA-ARGOS): Supporting development and validation of Infectious Disease Dx tests.</title>
        <authorList>
            <person name="Nelson B."/>
            <person name="Plummer A."/>
            <person name="Tallon L."/>
            <person name="Sadzewicz L."/>
            <person name="Zhao X."/>
            <person name="Boylan J."/>
            <person name="Ott S."/>
            <person name="Bowen H."/>
            <person name="Vavikolanu K."/>
            <person name="Mehta A."/>
            <person name="Aluvathingal J."/>
            <person name="Nadendla S."/>
            <person name="Myers T."/>
            <person name="Yan Y."/>
            <person name="Sichtig H."/>
        </authorList>
    </citation>
    <scope>NUCLEOTIDE SEQUENCE [LARGE SCALE GENOMIC DNA]</scope>
    <source>
        <strain evidence="3 4">FDAARGOS_1161</strain>
    </source>
</reference>
<sequence length="367" mass="40522">MSGKKPEWAEENEDGFTSSVQEGVKRSVSSDTKVRKFVKKQERPQDIEELKQGVLLGERARLARAITLIESNSPQHFEYAQSLLQSIMTHTGKSIRIGISGVPGAGKSTFIEAFGTFLCQAGHKVAVLAVDPSSSINGGSILGDKTRMEELARNPRAFIRPSPSEGTLGGVHRKTRETMLLCEAAGFDVILVETVGVGQSEAIVRGMVDFFLLLALTGAGDELQGMKKGILELVDMIVVNKADGSNKTAALRTKSEYSRILHFLKSPTKGWQAKSLTCSSLNGEGIPALWEVIGDFTELTKQSGVFEERRRMQAKEWLYSLVNEQLQTLFFQNERIKRMLPQLENEVIAGKKTVTQAVHEAFINFYK</sequence>
<evidence type="ECO:0000313" key="3">
    <source>
        <dbReference type="EMBL" id="QQT00030.1"/>
    </source>
</evidence>
<gene>
    <name evidence="3" type="primary">meaB</name>
    <name evidence="3" type="ORF">I6J18_21020</name>
</gene>
<keyword evidence="4" id="KW-1185">Reference proteome</keyword>
<dbReference type="RefSeq" id="WP_040375054.1">
    <property type="nucleotide sequence ID" value="NZ_CP068053.1"/>
</dbReference>
<accession>A0A974NLV1</accession>
<dbReference type="EMBL" id="CP068053">
    <property type="protein sequence ID" value="QQT00030.1"/>
    <property type="molecule type" value="Genomic_DNA"/>
</dbReference>
<evidence type="ECO:0000256" key="2">
    <source>
        <dbReference type="SAM" id="MobiDB-lite"/>
    </source>
</evidence>
<dbReference type="GO" id="GO:0005737">
    <property type="term" value="C:cytoplasm"/>
    <property type="evidence" value="ECO:0007669"/>
    <property type="project" value="TreeGrafter"/>
</dbReference>
<proteinExistence type="inferred from homology"/>
<dbReference type="Gene3D" id="3.40.50.300">
    <property type="entry name" value="P-loop containing nucleotide triphosphate hydrolases"/>
    <property type="match status" value="1"/>
</dbReference>
<dbReference type="InterPro" id="IPR005129">
    <property type="entry name" value="GTPase_ArgK"/>
</dbReference>
<evidence type="ECO:0000256" key="1">
    <source>
        <dbReference type="ARBA" id="ARBA00009625"/>
    </source>
</evidence>
<dbReference type="Pfam" id="PF03308">
    <property type="entry name" value="MeaB"/>
    <property type="match status" value="1"/>
</dbReference>
<dbReference type="Proteomes" id="UP000595254">
    <property type="component" value="Chromosome"/>
</dbReference>
<feature type="compositionally biased region" description="Polar residues" evidence="2">
    <location>
        <begin position="15"/>
        <end position="29"/>
    </location>
</feature>
<dbReference type="NCBIfam" id="NF006958">
    <property type="entry name" value="PRK09435.1"/>
    <property type="match status" value="1"/>
</dbReference>
<protein>
    <submittedName>
        <fullName evidence="3">Methylmalonyl Co-A mutase-associated GTPase MeaB</fullName>
        <ecNumber evidence="3">3.6.5.-</ecNumber>
    </submittedName>
</protein>
<comment type="similarity">
    <text evidence="1">Belongs to the SIMIBI class G3E GTPase family. ArgK/MeaB subfamily.</text>
</comment>
<feature type="region of interest" description="Disordered" evidence="2">
    <location>
        <begin position="1"/>
        <end position="29"/>
    </location>
</feature>
<dbReference type="Gene3D" id="1.20.5.170">
    <property type="match status" value="1"/>
</dbReference>
<dbReference type="Gene3D" id="1.10.287.130">
    <property type="match status" value="1"/>
</dbReference>